<evidence type="ECO:0008006" key="4">
    <source>
        <dbReference type="Google" id="ProtNLM"/>
    </source>
</evidence>
<gene>
    <name evidence="2" type="ORF">V2E25_01550</name>
</gene>
<dbReference type="RefSeq" id="WP_129694586.1">
    <property type="nucleotide sequence ID" value="NZ_CP143577.1"/>
</dbReference>
<keyword evidence="3" id="KW-1185">Reference proteome</keyword>
<dbReference type="EMBL" id="CP143577">
    <property type="protein sequence ID" value="WVN22259.1"/>
    <property type="molecule type" value="Genomic_DNA"/>
</dbReference>
<sequence>MQKESTQNENQTKKRRDVRVTFRLYDAEDIVFFERFKKELIATGDTLSSAIAGIIRNHLLEREKKVVWKHLQDDMFYAFRKALFASLIPFSNKINEKIDGVLIENNIINTKLNMLLNANSQKTTLNEELLNYNSKNLTDEPQVFENARIVLTAKLQKEREKKKIKAKEIEKAQKNFENYSKNSDNLDPEILQDFRDSEDIYDDDL</sequence>
<reference evidence="2" key="1">
    <citation type="submission" date="2024-01" db="EMBL/GenBank/DDBJ databases">
        <title>Complete genome sequence of Mycoplasma arginini type strain G 230.</title>
        <authorList>
            <person name="Spergser J."/>
        </authorList>
    </citation>
    <scope>NUCLEOTIDE SEQUENCE</scope>
    <source>
        <strain evidence="2">NCTC 10129</strain>
    </source>
</reference>
<evidence type="ECO:0000313" key="3">
    <source>
        <dbReference type="Proteomes" id="UP001432074"/>
    </source>
</evidence>
<keyword evidence="1" id="KW-0175">Coiled coil</keyword>
<accession>A0ABZ2AJH1</accession>
<evidence type="ECO:0000313" key="2">
    <source>
        <dbReference type="EMBL" id="WVN22259.1"/>
    </source>
</evidence>
<proteinExistence type="predicted"/>
<dbReference type="Proteomes" id="UP001432074">
    <property type="component" value="Chromosome"/>
</dbReference>
<evidence type="ECO:0000256" key="1">
    <source>
        <dbReference type="SAM" id="Coils"/>
    </source>
</evidence>
<feature type="coiled-coil region" evidence="1">
    <location>
        <begin position="152"/>
        <end position="182"/>
    </location>
</feature>
<organism evidence="2 3">
    <name type="scientific">Mycoplasmopsis arginini</name>
    <name type="common">Mycoplasma arginini</name>
    <dbReference type="NCBI Taxonomy" id="2094"/>
    <lineage>
        <taxon>Bacteria</taxon>
        <taxon>Bacillati</taxon>
        <taxon>Mycoplasmatota</taxon>
        <taxon>Mycoplasmoidales</taxon>
        <taxon>Metamycoplasmataceae</taxon>
        <taxon>Mycoplasmopsis</taxon>
    </lineage>
</organism>
<dbReference type="NCBIfam" id="NF045893">
    <property type="entry name" value="ICE_Mbov_0398"/>
    <property type="match status" value="1"/>
</dbReference>
<protein>
    <recommendedName>
        <fullName evidence="4">ICEF Integrative Conjugal Element-II</fullName>
    </recommendedName>
</protein>
<name>A0ABZ2AJH1_MYCAR</name>